<gene>
    <name evidence="1" type="ORF">THTE_1536</name>
</gene>
<dbReference type="PROSITE" id="PS51257">
    <property type="entry name" value="PROKAR_LIPOPROTEIN"/>
    <property type="match status" value="1"/>
</dbReference>
<evidence type="ECO:0000313" key="1">
    <source>
        <dbReference type="EMBL" id="ASV74138.1"/>
    </source>
</evidence>
<evidence type="ECO:0000313" key="2">
    <source>
        <dbReference type="Proteomes" id="UP000215086"/>
    </source>
</evidence>
<protein>
    <submittedName>
        <fullName evidence="1">Uncharacterized protein</fullName>
    </submittedName>
</protein>
<dbReference type="KEGG" id="ttf:THTE_1536"/>
<proteinExistence type="predicted"/>
<accession>A0A286RDV1</accession>
<dbReference type="EMBL" id="CP018477">
    <property type="protein sequence ID" value="ASV74138.1"/>
    <property type="molecule type" value="Genomic_DNA"/>
</dbReference>
<name>A0A286RDV1_9BACT</name>
<organism evidence="1 2">
    <name type="scientific">Thermogutta terrifontis</name>
    <dbReference type="NCBI Taxonomy" id="1331910"/>
    <lineage>
        <taxon>Bacteria</taxon>
        <taxon>Pseudomonadati</taxon>
        <taxon>Planctomycetota</taxon>
        <taxon>Planctomycetia</taxon>
        <taxon>Pirellulales</taxon>
        <taxon>Thermoguttaceae</taxon>
        <taxon>Thermogutta</taxon>
    </lineage>
</organism>
<dbReference type="AlphaFoldDB" id="A0A286RDV1"/>
<keyword evidence="2" id="KW-1185">Reference proteome</keyword>
<dbReference type="Proteomes" id="UP000215086">
    <property type="component" value="Chromosome"/>
</dbReference>
<sequence>MAVRVKGLLGCGAAAACQVLAKWRPAGKLFSSIDWKLL</sequence>
<reference evidence="1 2" key="1">
    <citation type="journal article" name="Front. Microbiol.">
        <title>Sugar Metabolism of the First Thermophilic Planctomycete Thermogutta terrifontis: Comparative Genomic and Transcriptomic Approaches.</title>
        <authorList>
            <person name="Elcheninov A.G."/>
            <person name="Menzel P."/>
            <person name="Gudbergsdottir S.R."/>
            <person name="Slesarev A.I."/>
            <person name="Kadnikov V.V."/>
            <person name="Krogh A."/>
            <person name="Bonch-Osmolovskaya E.A."/>
            <person name="Peng X."/>
            <person name="Kublanov I.V."/>
        </authorList>
    </citation>
    <scope>NUCLEOTIDE SEQUENCE [LARGE SCALE GENOMIC DNA]</scope>
    <source>
        <strain evidence="1 2">R1</strain>
    </source>
</reference>